<evidence type="ECO:0000313" key="4">
    <source>
        <dbReference type="EMBL" id="OGY57336.1"/>
    </source>
</evidence>
<feature type="domain" description="Helicase HerA central" evidence="2">
    <location>
        <begin position="240"/>
        <end position="304"/>
    </location>
</feature>
<evidence type="ECO:0000259" key="3">
    <source>
        <dbReference type="Pfam" id="PF19044"/>
    </source>
</evidence>
<feature type="coiled-coil region" evidence="1">
    <location>
        <begin position="82"/>
        <end position="161"/>
    </location>
</feature>
<sequence length="583" mass="65181">MEKREIKTGREEGGAKIEDIIAPVSVEVNPNHLVLGNKFSKTLFVLGYPRYLSSGWFSPIINLPELSDVSIFIHPVDTGIALRNLRKKVTQVQSQVASNQEKGLVRDPVLETAMQDIEGLRDSLQQAREKLFNVSVYMTIYADSEKDLNRLEAEITNILDAKLINMKPANFQQINAMNSVVPLCTDEMEIHTPLNSGPVSSFFPFVSLDLTSEDGILYGVNRHNNTLVIFDRFSMENANMVIFAKAGAGKSYATKLEVIRSLMTNTDVIIVDPENEYIPLAKAVGGSVFRISLDSESHINPFDIPIIPEDEEPGEVLKSHIVNVTGLLKLMLGEITPEEEAMLDRAVTETYASRDITPDKDFSKIAPPLLEDLETVLAGMAGGKGMAERLYRFTKGSYAGFANKPTNVNVANRLIVFSIRDLEDELRPIAMYIILNFIWNLVRAQLKKRIMLIDEAWWMMKYPDSASFLFGLAKRARKYYLGISTITQDVEDFMNSPYGRPIITNSSLQLLLKQAPATIDITAKAFNLTDIEKNYLLEADVGQGLFVAGLKRAAIQIVPSYFEDKLITTNPKQILEMKEGEAL</sequence>
<evidence type="ECO:0000259" key="2">
    <source>
        <dbReference type="Pfam" id="PF01935"/>
    </source>
</evidence>
<feature type="domain" description="TraG P-loop" evidence="3">
    <location>
        <begin position="394"/>
        <end position="537"/>
    </location>
</feature>
<name>A0A1G1YZZ7_9BACT</name>
<dbReference type="Gene3D" id="1.10.8.730">
    <property type="match status" value="1"/>
</dbReference>
<dbReference type="EMBL" id="MHIU01000037">
    <property type="protein sequence ID" value="OGY57336.1"/>
    <property type="molecule type" value="Genomic_DNA"/>
</dbReference>
<dbReference type="Proteomes" id="UP000178651">
    <property type="component" value="Unassembled WGS sequence"/>
</dbReference>
<dbReference type="InterPro" id="IPR051162">
    <property type="entry name" value="T4SS_component"/>
</dbReference>
<comment type="caution">
    <text evidence="4">The sequence shown here is derived from an EMBL/GenBank/DDBJ whole genome shotgun (WGS) entry which is preliminary data.</text>
</comment>
<organism evidence="4 5">
    <name type="scientific">Candidatus Colwellbacteria bacterium RIFCSPHIGHO2_02_FULL_43_15</name>
    <dbReference type="NCBI Taxonomy" id="1797686"/>
    <lineage>
        <taxon>Bacteria</taxon>
        <taxon>Candidatus Colwelliibacteriota</taxon>
    </lineage>
</organism>
<dbReference type="NCBIfam" id="NF045971">
    <property type="entry name" value="conju_CD1110"/>
    <property type="match status" value="1"/>
</dbReference>
<evidence type="ECO:0000256" key="1">
    <source>
        <dbReference type="SAM" id="Coils"/>
    </source>
</evidence>
<dbReference type="Gene3D" id="3.40.50.300">
    <property type="entry name" value="P-loop containing nucleotide triphosphate hydrolases"/>
    <property type="match status" value="1"/>
</dbReference>
<evidence type="ECO:0000313" key="5">
    <source>
        <dbReference type="Proteomes" id="UP000178651"/>
    </source>
</evidence>
<accession>A0A1G1YZZ7</accession>
<dbReference type="InterPro" id="IPR043964">
    <property type="entry name" value="P-loop_TraG"/>
</dbReference>
<reference evidence="4 5" key="1">
    <citation type="journal article" date="2016" name="Nat. Commun.">
        <title>Thousands of microbial genomes shed light on interconnected biogeochemical processes in an aquifer system.</title>
        <authorList>
            <person name="Anantharaman K."/>
            <person name="Brown C.T."/>
            <person name="Hug L.A."/>
            <person name="Sharon I."/>
            <person name="Castelle C.J."/>
            <person name="Probst A.J."/>
            <person name="Thomas B.C."/>
            <person name="Singh A."/>
            <person name="Wilkins M.J."/>
            <person name="Karaoz U."/>
            <person name="Brodie E.L."/>
            <person name="Williams K.H."/>
            <person name="Hubbard S.S."/>
            <person name="Banfield J.F."/>
        </authorList>
    </citation>
    <scope>NUCLEOTIDE SEQUENCE [LARGE SCALE GENOMIC DNA]</scope>
</reference>
<protein>
    <submittedName>
        <fullName evidence="4">Conjugal transfer protein TraC</fullName>
    </submittedName>
</protein>
<dbReference type="InterPro" id="IPR027417">
    <property type="entry name" value="P-loop_NTPase"/>
</dbReference>
<dbReference type="PANTHER" id="PTHR30121:SF6">
    <property type="entry name" value="SLR6007 PROTEIN"/>
    <property type="match status" value="1"/>
</dbReference>
<dbReference type="PANTHER" id="PTHR30121">
    <property type="entry name" value="UNCHARACTERIZED PROTEIN YJGR-RELATED"/>
    <property type="match status" value="1"/>
</dbReference>
<dbReference type="AlphaFoldDB" id="A0A1G1YZZ7"/>
<keyword evidence="1" id="KW-0175">Coiled coil</keyword>
<dbReference type="Pfam" id="PF19044">
    <property type="entry name" value="P-loop_TraG"/>
    <property type="match status" value="1"/>
</dbReference>
<proteinExistence type="predicted"/>
<dbReference type="SUPFAM" id="SSF52540">
    <property type="entry name" value="P-loop containing nucleoside triphosphate hydrolases"/>
    <property type="match status" value="1"/>
</dbReference>
<gene>
    <name evidence="4" type="ORF">A3D47_01545</name>
</gene>
<dbReference type="Pfam" id="PF01935">
    <property type="entry name" value="DUF87"/>
    <property type="match status" value="1"/>
</dbReference>
<dbReference type="InterPro" id="IPR002789">
    <property type="entry name" value="HerA_central"/>
</dbReference>